<dbReference type="SUPFAM" id="SSF50022">
    <property type="entry name" value="ISP domain"/>
    <property type="match status" value="1"/>
</dbReference>
<dbReference type="PROSITE" id="PS51296">
    <property type="entry name" value="RIESKE"/>
    <property type="match status" value="1"/>
</dbReference>
<dbReference type="CDD" id="cd03467">
    <property type="entry name" value="Rieske"/>
    <property type="match status" value="1"/>
</dbReference>
<dbReference type="GO" id="GO:0046872">
    <property type="term" value="F:metal ion binding"/>
    <property type="evidence" value="ECO:0007669"/>
    <property type="project" value="UniProtKB-KW"/>
</dbReference>
<keyword evidence="9" id="KW-1185">Reference proteome</keyword>
<evidence type="ECO:0000259" key="7">
    <source>
        <dbReference type="PROSITE" id="PS51296"/>
    </source>
</evidence>
<keyword evidence="1" id="KW-0001">2Fe-2S</keyword>
<keyword evidence="3" id="KW-0408">Iron</keyword>
<organism evidence="8 9">
    <name type="scientific">Gonapodya prolifera (strain JEL478)</name>
    <name type="common">Monoblepharis prolifera</name>
    <dbReference type="NCBI Taxonomy" id="1344416"/>
    <lineage>
        <taxon>Eukaryota</taxon>
        <taxon>Fungi</taxon>
        <taxon>Fungi incertae sedis</taxon>
        <taxon>Chytridiomycota</taxon>
        <taxon>Chytridiomycota incertae sedis</taxon>
        <taxon>Monoblepharidomycetes</taxon>
        <taxon>Monoblepharidales</taxon>
        <taxon>Gonapodyaceae</taxon>
        <taxon>Gonapodya</taxon>
    </lineage>
</organism>
<reference evidence="8 9" key="1">
    <citation type="journal article" date="2015" name="Genome Biol. Evol.">
        <title>Phylogenomic analyses indicate that early fungi evolved digesting cell walls of algal ancestors of land plants.</title>
        <authorList>
            <person name="Chang Y."/>
            <person name="Wang S."/>
            <person name="Sekimoto S."/>
            <person name="Aerts A.L."/>
            <person name="Choi C."/>
            <person name="Clum A."/>
            <person name="LaButti K.M."/>
            <person name="Lindquist E.A."/>
            <person name="Yee Ngan C."/>
            <person name="Ohm R.A."/>
            <person name="Salamov A.A."/>
            <person name="Grigoriev I.V."/>
            <person name="Spatafora J.W."/>
            <person name="Berbee M.L."/>
        </authorList>
    </citation>
    <scope>NUCLEOTIDE SEQUENCE [LARGE SCALE GENOMIC DNA]</scope>
    <source>
        <strain evidence="8 9">JEL478</strain>
    </source>
</reference>
<evidence type="ECO:0000256" key="5">
    <source>
        <dbReference type="ARBA" id="ARBA00034078"/>
    </source>
</evidence>
<dbReference type="OrthoDB" id="426882at2759"/>
<feature type="region of interest" description="Disordered" evidence="6">
    <location>
        <begin position="205"/>
        <end position="230"/>
    </location>
</feature>
<evidence type="ECO:0000313" key="8">
    <source>
        <dbReference type="EMBL" id="KXS08990.1"/>
    </source>
</evidence>
<dbReference type="Gene3D" id="2.102.10.10">
    <property type="entry name" value="Rieske [2Fe-2S] iron-sulphur domain"/>
    <property type="match status" value="1"/>
</dbReference>
<dbReference type="InterPro" id="IPR036922">
    <property type="entry name" value="Rieske_2Fe-2S_sf"/>
</dbReference>
<accession>A0A138ZWU6</accession>
<evidence type="ECO:0000256" key="2">
    <source>
        <dbReference type="ARBA" id="ARBA00022723"/>
    </source>
</evidence>
<dbReference type="GO" id="GO:0051537">
    <property type="term" value="F:2 iron, 2 sulfur cluster binding"/>
    <property type="evidence" value="ECO:0007669"/>
    <property type="project" value="UniProtKB-KW"/>
</dbReference>
<feature type="compositionally biased region" description="Low complexity" evidence="6">
    <location>
        <begin position="213"/>
        <end position="227"/>
    </location>
</feature>
<name>A0A138ZWU6_GONPJ</name>
<evidence type="ECO:0000313" key="9">
    <source>
        <dbReference type="Proteomes" id="UP000070544"/>
    </source>
</evidence>
<dbReference type="InterPro" id="IPR017941">
    <property type="entry name" value="Rieske_2Fe-2S"/>
</dbReference>
<evidence type="ECO:0000256" key="3">
    <source>
        <dbReference type="ARBA" id="ARBA00023004"/>
    </source>
</evidence>
<comment type="cofactor">
    <cofactor evidence="5">
        <name>[2Fe-2S] cluster</name>
        <dbReference type="ChEBI" id="CHEBI:190135"/>
    </cofactor>
</comment>
<proteinExistence type="predicted"/>
<dbReference type="Proteomes" id="UP000070544">
    <property type="component" value="Unassembled WGS sequence"/>
</dbReference>
<feature type="domain" description="Rieske" evidence="7">
    <location>
        <begin position="134"/>
        <end position="202"/>
    </location>
</feature>
<dbReference type="AlphaFoldDB" id="A0A138ZWU6"/>
<sequence length="276" mass="30027">MTEPPAIESRADTTAPIAVWLPILPLSALLAQRATRVLAPLLCPPTARDLALSRKYAAEGGESLAKAKRREVAVVARPVEAVEEAKRKGGRERIQAAANVIVEQVKQRLNQAPPKQEKDNVPSVVDLTDFGIDVYVVQASCPHAGGPLELGDIEELETTSGRPAVRCPLHSYDFDLVTGECFFADRRLQHVDAQAFRTSVRFHAPKPATGDVSEPSEIAAAENSNSSTPANEEPWIFIEYVLPEGSGAEEEGMLEVLEWEPVSTYAGARWIQKGKK</sequence>
<evidence type="ECO:0000256" key="6">
    <source>
        <dbReference type="SAM" id="MobiDB-lite"/>
    </source>
</evidence>
<keyword evidence="4" id="KW-0411">Iron-sulfur</keyword>
<dbReference type="Pfam" id="PF22543">
    <property type="entry name" value="Rieske_4"/>
    <property type="match status" value="1"/>
</dbReference>
<gene>
    <name evidence="8" type="ORF">M427DRAFT_262305</name>
</gene>
<dbReference type="PANTHER" id="PTHR21496">
    <property type="entry name" value="FERREDOXIN-RELATED"/>
    <property type="match status" value="1"/>
</dbReference>
<evidence type="ECO:0000256" key="1">
    <source>
        <dbReference type="ARBA" id="ARBA00022714"/>
    </source>
</evidence>
<evidence type="ECO:0000256" key="4">
    <source>
        <dbReference type="ARBA" id="ARBA00023014"/>
    </source>
</evidence>
<dbReference type="EMBL" id="KQ965904">
    <property type="protein sequence ID" value="KXS08990.1"/>
    <property type="molecule type" value="Genomic_DNA"/>
</dbReference>
<dbReference type="PANTHER" id="PTHR21496:SF0">
    <property type="entry name" value="RIESKE DOMAIN-CONTAINING PROTEIN"/>
    <property type="match status" value="1"/>
</dbReference>
<protein>
    <recommendedName>
        <fullName evidence="7">Rieske domain-containing protein</fullName>
    </recommendedName>
</protein>
<keyword evidence="2" id="KW-0479">Metal-binding</keyword>
<dbReference type="InterPro" id="IPR054716">
    <property type="entry name" value="Sol_Rieske_ferrdox_dom"/>
</dbReference>